<dbReference type="CDD" id="cd00060">
    <property type="entry name" value="FHA"/>
    <property type="match status" value="1"/>
</dbReference>
<dbReference type="Gene3D" id="3.40.50.300">
    <property type="entry name" value="P-loop containing nucleotide triphosphate hydrolases"/>
    <property type="match status" value="2"/>
</dbReference>
<reference evidence="9 10" key="1">
    <citation type="submission" date="2021-01" db="EMBL/GenBank/DDBJ databases">
        <title>Genome public.</title>
        <authorList>
            <person name="Liu C."/>
            <person name="Sun Q."/>
        </authorList>
    </citation>
    <scope>NUCLEOTIDE SEQUENCE [LARGE SCALE GENOMIC DNA]</scope>
    <source>
        <strain evidence="9 10">JC656</strain>
    </source>
</reference>
<dbReference type="CDD" id="cd01127">
    <property type="entry name" value="TrwB_TraG_TraD_VirD4"/>
    <property type="match status" value="1"/>
</dbReference>
<name>A0ABS1JZW3_9MICC</name>
<feature type="domain" description="FtsK" evidence="8">
    <location>
        <begin position="507"/>
        <end position="694"/>
    </location>
</feature>
<gene>
    <name evidence="9" type="ORF">JJE72_05180</name>
</gene>
<dbReference type="InterPro" id="IPR050206">
    <property type="entry name" value="FtsK/SpoIIIE/SftA"/>
</dbReference>
<evidence type="ECO:0000256" key="4">
    <source>
        <dbReference type="PROSITE-ProRule" id="PRU00289"/>
    </source>
</evidence>
<dbReference type="InterPro" id="IPR000253">
    <property type="entry name" value="FHA_dom"/>
</dbReference>
<evidence type="ECO:0000256" key="6">
    <source>
        <dbReference type="SAM" id="Phobius"/>
    </source>
</evidence>
<dbReference type="InterPro" id="IPR008984">
    <property type="entry name" value="SMAD_FHA_dom_sf"/>
</dbReference>
<evidence type="ECO:0000313" key="9">
    <source>
        <dbReference type="EMBL" id="MBL0704900.1"/>
    </source>
</evidence>
<dbReference type="InterPro" id="IPR002543">
    <property type="entry name" value="FtsK_dom"/>
</dbReference>
<dbReference type="Pfam" id="PF01580">
    <property type="entry name" value="FtsK_SpoIIIE"/>
    <property type="match status" value="1"/>
</dbReference>
<keyword evidence="6" id="KW-1133">Transmembrane helix</keyword>
<dbReference type="PANTHER" id="PTHR22683">
    <property type="entry name" value="SPORULATION PROTEIN RELATED"/>
    <property type="match status" value="1"/>
</dbReference>
<keyword evidence="2 4" id="KW-0547">Nucleotide-binding</keyword>
<dbReference type="PROSITE" id="PS50006">
    <property type="entry name" value="FHA_DOMAIN"/>
    <property type="match status" value="1"/>
</dbReference>
<organism evidence="9 10">
    <name type="scientific">Sinomonas cellulolyticus</name>
    <dbReference type="NCBI Taxonomy" id="2801916"/>
    <lineage>
        <taxon>Bacteria</taxon>
        <taxon>Bacillati</taxon>
        <taxon>Actinomycetota</taxon>
        <taxon>Actinomycetes</taxon>
        <taxon>Micrococcales</taxon>
        <taxon>Micrococcaceae</taxon>
        <taxon>Sinomonas</taxon>
    </lineage>
</organism>
<dbReference type="SMART" id="SM00382">
    <property type="entry name" value="AAA"/>
    <property type="match status" value="2"/>
</dbReference>
<dbReference type="PROSITE" id="PS50901">
    <property type="entry name" value="FTSK"/>
    <property type="match status" value="1"/>
</dbReference>
<evidence type="ECO:0000256" key="2">
    <source>
        <dbReference type="ARBA" id="ARBA00022741"/>
    </source>
</evidence>
<feature type="domain" description="FHA" evidence="7">
    <location>
        <begin position="58"/>
        <end position="110"/>
    </location>
</feature>
<keyword evidence="3 4" id="KW-0067">ATP-binding</keyword>
<evidence type="ECO:0000259" key="8">
    <source>
        <dbReference type="PROSITE" id="PS50901"/>
    </source>
</evidence>
<comment type="caution">
    <text evidence="9">The sequence shown here is derived from an EMBL/GenBank/DDBJ whole genome shotgun (WGS) entry which is preliminary data.</text>
</comment>
<evidence type="ECO:0000313" key="10">
    <source>
        <dbReference type="Proteomes" id="UP000639051"/>
    </source>
</evidence>
<dbReference type="SMART" id="SM00240">
    <property type="entry name" value="FHA"/>
    <property type="match status" value="1"/>
</dbReference>
<evidence type="ECO:0000256" key="3">
    <source>
        <dbReference type="ARBA" id="ARBA00022840"/>
    </source>
</evidence>
<feature type="binding site" evidence="4">
    <location>
        <begin position="525"/>
        <end position="532"/>
    </location>
    <ligand>
        <name>ATP</name>
        <dbReference type="ChEBI" id="CHEBI:30616"/>
    </ligand>
</feature>
<protein>
    <submittedName>
        <fullName evidence="9">FHA domain-containing protein</fullName>
    </submittedName>
</protein>
<dbReference type="PANTHER" id="PTHR22683:SF1">
    <property type="entry name" value="TYPE VII SECRETION SYSTEM PROTEIN ESSC"/>
    <property type="match status" value="1"/>
</dbReference>
<dbReference type="Gene3D" id="2.60.200.20">
    <property type="match status" value="1"/>
</dbReference>
<feature type="region of interest" description="Disordered" evidence="5">
    <location>
        <begin position="244"/>
        <end position="268"/>
    </location>
</feature>
<keyword evidence="6" id="KW-0472">Membrane</keyword>
<dbReference type="InterPro" id="IPR003593">
    <property type="entry name" value="AAA+_ATPase"/>
</dbReference>
<evidence type="ECO:0000256" key="5">
    <source>
        <dbReference type="SAM" id="MobiDB-lite"/>
    </source>
</evidence>
<feature type="transmembrane region" description="Helical" evidence="6">
    <location>
        <begin position="163"/>
        <end position="189"/>
    </location>
</feature>
<keyword evidence="1" id="KW-0597">Phosphoprotein</keyword>
<evidence type="ECO:0000256" key="1">
    <source>
        <dbReference type="ARBA" id="ARBA00022553"/>
    </source>
</evidence>
<dbReference type="SUPFAM" id="SSF49879">
    <property type="entry name" value="SMAD/FHA domain"/>
    <property type="match status" value="1"/>
</dbReference>
<feature type="region of interest" description="Disordered" evidence="5">
    <location>
        <begin position="1280"/>
        <end position="1301"/>
    </location>
</feature>
<dbReference type="InterPro" id="IPR027417">
    <property type="entry name" value="P-loop_NTPase"/>
</dbReference>
<proteinExistence type="predicted"/>
<sequence length="1301" mass="134500">MGGVSLDRLQIGDPPLTGGAILVAGAHPSRPDAPPPLALAVQSGPAAGTVLPLRRGTTRLGRVSRGTHGVISLHDPDLSRDHAEMEVTDSGVVLRDLGSANGVWLQGQRIEHSHLATGQAFRIGSSTCTVEFASDRPLLDPRAGSGRPAPLRVERHPPPARRVAILTMAVLPLLIGVGMALLTGMWVFLAFTAVSAISPLIPLFEGRSARRDFARRLAEAAADDGVRRLSTSPHLGILARTAGVARGTAPSPEDRVARPAGSGDSDAAPIHLRLGTTDMPANIVIEPGSPQSPQPPVLRDAPFTVPLQGSLAIEGAQAEVQAMLRSILLQLAVVPAASRLRVLVVGGEDGIRLAARYLPRVRLLPAGARAERLLAAAERCAPVAVIALPSAESDAVLAASAAGWPVVAAAEAAGPAPDAVVRLGAGCAWFSSAGQASSFAPDLMPSQAFETAARHAAQQVAADDDAGIPERCGLDETVPRDADGIAAAWTRTARQPGLRIPLGRSDGGRVSLDLVAEGPHLLVAGTTGSGKSELLRSLIAVTAALHAPTEVTFLFLDFKGGSGLGPLTGLPHCVGLVTDLAEGGMDRTLASLRAELRRRERLLAAAQAADLTDYARRGGDGLPRLMIVVDEFRVLVEESAEALAELMRIATVGRSLGMHLVMATQRPQGAISADIRANVTTSIALRMQNEGESRDVIGSPLAARIPVRLPGRAYLSVGGGEPVEFQSASLTVTAVDGRQKDVCVADALSWLDREVGSHEEVPADPTPAEAGASIVAAAVEAWDRVAGTPVRTPVAPPLPESLAWGTAPSAREAGRQDPDEVQLGVADLPHEQRTAALGWSAERHGHLAFVGPSGSGAAEALATTAVQLVEGVPLRHLYILDGDGSLAFIRDHPRVGSWVGIGEPRRAGRVLARLGEECAQRVGRGGVERCTSLVLIVTGWGTWTSSFRSGPLAWAEEALGSLVRDGASAGVTVIAGGHRELSSSRAFGGMPARLFFPVGATEEARLAWPRLPAMPSLSGRAAAAGTLAPEAACAVQCYSEPPTAAGALLSQLGGTRPGQHRPRRAAAGPRPFRVDPLPQLALAEEIAALAAKDSAVAGARDTRLVVGLAGDEVRPLSLRLGSGEALLALGGPGTGKSAFMVALPRMNPHVEFVAPLPGDRLPAWERLLASITDRSPRGGPAPVVLVDDAHWLAPEEDVLLAQLLDAGASVVAAAPPGQNLTARSQVALRARYGGTGLLLQPRGASDGDFFGVRVEVPSAVVPGRAVVLVSGTQIEAQLGLAPESLSPARPPSPATSHPGHT</sequence>
<dbReference type="SUPFAM" id="SSF52540">
    <property type="entry name" value="P-loop containing nucleoside triphosphate hydrolases"/>
    <property type="match status" value="2"/>
</dbReference>
<keyword evidence="10" id="KW-1185">Reference proteome</keyword>
<evidence type="ECO:0000259" key="7">
    <source>
        <dbReference type="PROSITE" id="PS50006"/>
    </source>
</evidence>
<dbReference type="InterPro" id="IPR032030">
    <property type="entry name" value="YscD_cytoplasmic_dom"/>
</dbReference>
<dbReference type="Proteomes" id="UP000639051">
    <property type="component" value="Unassembled WGS sequence"/>
</dbReference>
<dbReference type="EMBL" id="JAERRC010000012">
    <property type="protein sequence ID" value="MBL0704900.1"/>
    <property type="molecule type" value="Genomic_DNA"/>
</dbReference>
<dbReference type="Pfam" id="PF16697">
    <property type="entry name" value="Yop-YscD_cpl"/>
    <property type="match status" value="1"/>
</dbReference>
<accession>A0ABS1JZW3</accession>
<keyword evidence="6" id="KW-0812">Transmembrane</keyword>